<feature type="compositionally biased region" description="Pro residues" evidence="1">
    <location>
        <begin position="96"/>
        <end position="106"/>
    </location>
</feature>
<reference evidence="3" key="1">
    <citation type="journal article" date="2019" name="Int. J. Syst. Evol. Microbiol.">
        <title>The Global Catalogue of Microorganisms (GCM) 10K type strain sequencing project: providing services to taxonomists for standard genome sequencing and annotation.</title>
        <authorList>
            <consortium name="The Broad Institute Genomics Platform"/>
            <consortium name="The Broad Institute Genome Sequencing Center for Infectious Disease"/>
            <person name="Wu L."/>
            <person name="Ma J."/>
        </authorList>
    </citation>
    <scope>NUCLEOTIDE SEQUENCE [LARGE SCALE GENOMIC DNA]</scope>
    <source>
        <strain evidence="3">CGMCC 1.15180</strain>
    </source>
</reference>
<sequence length="106" mass="11281">MHMITVTFSAAGNSANELLNAALVTDLLWVFVTPGDDLEHIHSSPAPGRVDVTYFIRAVPLAAAESTAAAVSRRALHTAPALRGWHLTDTALPGGRPYPPSRRNPS</sequence>
<dbReference type="EMBL" id="JBHSPX010000004">
    <property type="protein sequence ID" value="MFC6064093.1"/>
    <property type="molecule type" value="Genomic_DNA"/>
</dbReference>
<evidence type="ECO:0000256" key="1">
    <source>
        <dbReference type="SAM" id="MobiDB-lite"/>
    </source>
</evidence>
<gene>
    <name evidence="2" type="ORF">ACFP4F_16265</name>
</gene>
<dbReference type="RefSeq" id="WP_211266417.1">
    <property type="nucleotide sequence ID" value="NZ_JBHSPX010000004.1"/>
</dbReference>
<organism evidence="2 3">
    <name type="scientific">Streptomyces ochraceiscleroticus</name>
    <dbReference type="NCBI Taxonomy" id="47761"/>
    <lineage>
        <taxon>Bacteria</taxon>
        <taxon>Bacillati</taxon>
        <taxon>Actinomycetota</taxon>
        <taxon>Actinomycetes</taxon>
        <taxon>Kitasatosporales</taxon>
        <taxon>Streptomycetaceae</taxon>
        <taxon>Streptomyces</taxon>
    </lineage>
</organism>
<feature type="region of interest" description="Disordered" evidence="1">
    <location>
        <begin position="87"/>
        <end position="106"/>
    </location>
</feature>
<dbReference type="Proteomes" id="UP001596139">
    <property type="component" value="Unassembled WGS sequence"/>
</dbReference>
<accession>A0ABW1MK50</accession>
<evidence type="ECO:0000313" key="3">
    <source>
        <dbReference type="Proteomes" id="UP001596139"/>
    </source>
</evidence>
<keyword evidence="3" id="KW-1185">Reference proteome</keyword>
<proteinExistence type="predicted"/>
<comment type="caution">
    <text evidence="2">The sequence shown here is derived from an EMBL/GenBank/DDBJ whole genome shotgun (WGS) entry which is preliminary data.</text>
</comment>
<evidence type="ECO:0000313" key="2">
    <source>
        <dbReference type="EMBL" id="MFC6064093.1"/>
    </source>
</evidence>
<protein>
    <submittedName>
        <fullName evidence="2">Uncharacterized protein</fullName>
    </submittedName>
</protein>
<name>A0ABW1MK50_9ACTN</name>